<dbReference type="InterPro" id="IPR008972">
    <property type="entry name" value="Cupredoxin"/>
</dbReference>
<keyword evidence="11" id="KW-0828">Tyrosine catabolism</keyword>
<dbReference type="SUPFAM" id="SSF56529">
    <property type="entry name" value="FAH"/>
    <property type="match status" value="1"/>
</dbReference>
<dbReference type="GO" id="GO:0016491">
    <property type="term" value="F:oxidoreductase activity"/>
    <property type="evidence" value="ECO:0007669"/>
    <property type="project" value="InterPro"/>
</dbReference>
<feature type="domain" description="Fumarylacetoacetase-like C-terminal" evidence="19">
    <location>
        <begin position="151"/>
        <end position="401"/>
    </location>
</feature>
<feature type="binding site" evidence="14">
    <location>
        <position position="123"/>
    </location>
    <ligand>
        <name>substrate</name>
    </ligand>
</feature>
<sequence length="1010" mass="111598">MSAPTLDRPPFTIHNLPYGVVSTAKEASPRCAVAIGDHAIDLVQYASTGKLDKIQSGHERFSKIFAQSTLNQFASLSWEARKAVRKQLQEDLQAGSVPTTCLIPLSETKQHLPMHMGGFSDFYTSLDHCKNCSGELTSAHIFKNWFAASIYLQLALYNSRVSSVLPSPRDIRRPKNVAFSGGLDSEPKYGPCQKLDFELEMGFFVSKPVEFGETLPIDQVKEHIFGFVMLNDWSARDHQLFEMRPLGPFHSKGFGTSISNWIVPLEALEPFSCPPQLTQDPTPFPHLTWPSNDDGALDIKLKIKLVRDGTESVLGTSNLKYLYWTPYQQLVHHAASGCGMQTGDLIGTGTISGSGRNEKGEMAELGCLYEAERTKTQVMAQVSSAYQPGYLEDGDEIILEGWCEDGKGNVVLGFGDCRVTQYTNRLATCYSEVAMENGKDRQKKWRLSLLTAAATVLLTVIAYFFFASDIHFDQAWSQDELDAGIEPSVKLDLGHGPVVHSSPDDDDYDDDDASVNLHPEQHGSREPRTMELEWNVTKAVIRPDGVAKEVFLVNGAFPGPTIESRTGDELTIVVRNHLANSTDDLSIHWHGIHVNNDMDGVSGISQCGIMSGSNFTYRFNVSNPGTYWWYGEQRSEGLFGALIVHEPASSDSNDYGLEQILLVGDWYHQPAKHLLKEYQAFGVEPSPDSMLINGQGYFPCSMALPNRPVDCEDGKKPYLSIKGRSRLRIINAGTLAGISVSMSGYTMTLLEVEGGQVVDRVSSNGLGVLYPGERVDIIVERREDQTSAWITITLDREHPNLEQHFSISDDISASDTPSANTKAEAIQVSWIDLAAINATSTTRAEAADQTIVLYTNISQSPRGSFNNISWTPASKGPSLPLLALARPTDPAPLIVSVQEGQWIDLIVHNEDGEGHSFHLQGHSFYVLHVKRAEKSLDLRRPLRKDTIYVPSEGYAVLRFKAENVGLWLLRCSVLLHQAIGLNMVIHVQPVDESAWGALRGNAEAQCRKNP</sequence>
<dbReference type="Gene3D" id="2.60.40.420">
    <property type="entry name" value="Cupredoxins - blue copper proteins"/>
    <property type="match status" value="3"/>
</dbReference>
<dbReference type="InterPro" id="IPR011706">
    <property type="entry name" value="Cu-oxidase_C"/>
</dbReference>
<dbReference type="AlphaFoldDB" id="A0A139I1Y7"/>
<evidence type="ECO:0000259" key="18">
    <source>
        <dbReference type="Pfam" id="PF00394"/>
    </source>
</evidence>
<dbReference type="GO" id="GO:0005507">
    <property type="term" value="F:copper ion binding"/>
    <property type="evidence" value="ECO:0007669"/>
    <property type="project" value="InterPro"/>
</dbReference>
<feature type="binding site" evidence="14">
    <location>
        <position position="350"/>
    </location>
    <ligand>
        <name>substrate</name>
    </ligand>
</feature>
<name>A0A139I1Y7_9PEZI</name>
<evidence type="ECO:0000256" key="12">
    <source>
        <dbReference type="ARBA" id="ARBA00023232"/>
    </source>
</evidence>
<dbReference type="Proteomes" id="UP000073492">
    <property type="component" value="Unassembled WGS sequence"/>
</dbReference>
<dbReference type="GO" id="GO:0006559">
    <property type="term" value="P:L-phenylalanine catabolic process"/>
    <property type="evidence" value="ECO:0007669"/>
    <property type="project" value="UniProtKB-UniPathway"/>
</dbReference>
<feature type="region of interest" description="Disordered" evidence="16">
    <location>
        <begin position="494"/>
        <end position="527"/>
    </location>
</feature>
<evidence type="ECO:0000259" key="19">
    <source>
        <dbReference type="Pfam" id="PF01557"/>
    </source>
</evidence>
<dbReference type="PANTHER" id="PTHR43069:SF2">
    <property type="entry name" value="FUMARYLACETOACETASE"/>
    <property type="match status" value="1"/>
</dbReference>
<feature type="binding site" evidence="15">
    <location>
        <position position="121"/>
    </location>
    <ligand>
        <name>Ca(2+)</name>
        <dbReference type="ChEBI" id="CHEBI:29108"/>
    </ligand>
</feature>
<keyword evidence="9 15" id="KW-0106">Calcium</keyword>
<evidence type="ECO:0000256" key="2">
    <source>
        <dbReference type="ARBA" id="ARBA00001946"/>
    </source>
</evidence>
<evidence type="ECO:0000256" key="13">
    <source>
        <dbReference type="PIRSR" id="PIRSR605959-1"/>
    </source>
</evidence>
<dbReference type="Pfam" id="PF09298">
    <property type="entry name" value="FAA_hydrolase_N"/>
    <property type="match status" value="1"/>
</dbReference>
<evidence type="ECO:0000256" key="17">
    <source>
        <dbReference type="SAM" id="Phobius"/>
    </source>
</evidence>
<dbReference type="Pfam" id="PF07731">
    <property type="entry name" value="Cu-oxidase_2"/>
    <property type="match status" value="1"/>
</dbReference>
<gene>
    <name evidence="23" type="ORF">AC579_1573</name>
</gene>
<keyword evidence="8" id="KW-0378">Hydrolase</keyword>
<dbReference type="STRING" id="113226.A0A139I1Y7"/>
<dbReference type="CDD" id="cd04205">
    <property type="entry name" value="CuRO_2_LCC_like"/>
    <property type="match status" value="1"/>
</dbReference>
<evidence type="ECO:0000313" key="24">
    <source>
        <dbReference type="Proteomes" id="UP000073492"/>
    </source>
</evidence>
<reference evidence="23 24" key="1">
    <citation type="submission" date="2015-07" db="EMBL/GenBank/DDBJ databases">
        <title>Comparative genomics of the Sigatoka disease complex on banana suggests a link between parallel evolutionary changes in Pseudocercospora fijiensis and Pseudocercospora eumusae and increased virulence on the banana host.</title>
        <authorList>
            <person name="Chang T.-C."/>
            <person name="Salvucci A."/>
            <person name="Crous P.W."/>
            <person name="Stergiopoulos I."/>
        </authorList>
    </citation>
    <scope>NUCLEOTIDE SEQUENCE [LARGE SCALE GENOMIC DNA]</scope>
    <source>
        <strain evidence="23 24">CBS 116634</strain>
    </source>
</reference>
<evidence type="ECO:0000256" key="5">
    <source>
        <dbReference type="ARBA" id="ARBA00010609"/>
    </source>
</evidence>
<dbReference type="InterPro" id="IPR011234">
    <property type="entry name" value="Fumarylacetoacetase-like_C"/>
</dbReference>
<evidence type="ECO:0000256" key="10">
    <source>
        <dbReference type="ARBA" id="ARBA00022842"/>
    </source>
</evidence>
<evidence type="ECO:0000256" key="7">
    <source>
        <dbReference type="ARBA" id="ARBA00022723"/>
    </source>
</evidence>
<evidence type="ECO:0000256" key="1">
    <source>
        <dbReference type="ARBA" id="ARBA00001913"/>
    </source>
</evidence>
<keyword evidence="24" id="KW-1185">Reference proteome</keyword>
<feature type="binding site" evidence="15">
    <location>
        <position position="232"/>
    </location>
    <ligand>
        <name>Ca(2+)</name>
        <dbReference type="ChEBI" id="CHEBI:29108"/>
    </ligand>
</feature>
<feature type="binding site" evidence="15">
    <location>
        <position position="198"/>
    </location>
    <ligand>
        <name>Ca(2+)</name>
        <dbReference type="ChEBI" id="CHEBI:29108"/>
    </ligand>
</feature>
<feature type="active site" description="Proton acceptor" evidence="13">
    <location>
        <position position="128"/>
    </location>
</feature>
<keyword evidence="7 15" id="KW-0479">Metal-binding</keyword>
<feature type="domain" description="Fumarylacetoacetase N-terminal" evidence="22">
    <location>
        <begin position="14"/>
        <end position="113"/>
    </location>
</feature>
<evidence type="ECO:0000256" key="6">
    <source>
        <dbReference type="ARBA" id="ARBA00012094"/>
    </source>
</evidence>
<evidence type="ECO:0000256" key="15">
    <source>
        <dbReference type="PIRSR" id="PIRSR605959-3"/>
    </source>
</evidence>
<feature type="domain" description="Plastocyanin-like" evidence="20">
    <location>
        <begin position="887"/>
        <end position="989"/>
    </location>
</feature>
<dbReference type="Pfam" id="PF07732">
    <property type="entry name" value="Cu-oxidase_3"/>
    <property type="match status" value="1"/>
</dbReference>
<evidence type="ECO:0000256" key="3">
    <source>
        <dbReference type="ARBA" id="ARBA00004782"/>
    </source>
</evidence>
<feature type="binding site" evidence="15">
    <location>
        <position position="232"/>
    </location>
    <ligand>
        <name>Mg(2+)</name>
        <dbReference type="ChEBI" id="CHEBI:18420"/>
    </ligand>
</feature>
<keyword evidence="17" id="KW-0812">Transmembrane</keyword>
<dbReference type="InterPro" id="IPR001117">
    <property type="entry name" value="Cu-oxidase_2nd"/>
</dbReference>
<accession>A0A139I1Y7</accession>
<dbReference type="InterPro" id="IPR036462">
    <property type="entry name" value="Fumarylacetoacetase_N_sf"/>
</dbReference>
<dbReference type="UniPathway" id="UPA00139">
    <property type="reaction ID" value="UER00341"/>
</dbReference>
<dbReference type="InterPro" id="IPR036663">
    <property type="entry name" value="Fumarylacetoacetase_C_sf"/>
</dbReference>
<evidence type="ECO:0000256" key="14">
    <source>
        <dbReference type="PIRSR" id="PIRSR605959-2"/>
    </source>
</evidence>
<evidence type="ECO:0000256" key="4">
    <source>
        <dbReference type="ARBA" id="ARBA00010211"/>
    </source>
</evidence>
<dbReference type="GO" id="GO:1902000">
    <property type="term" value="P:homogentisate catabolic process"/>
    <property type="evidence" value="ECO:0007669"/>
    <property type="project" value="TreeGrafter"/>
</dbReference>
<dbReference type="InterPro" id="IPR011707">
    <property type="entry name" value="Cu-oxidase-like_N"/>
</dbReference>
<dbReference type="OrthoDB" id="9971669at2759"/>
<comment type="caution">
    <text evidence="23">The sequence shown here is derived from an EMBL/GenBank/DDBJ whole genome shotgun (WGS) entry which is preliminary data.</text>
</comment>
<keyword evidence="12" id="KW-0585">Phenylalanine catabolism</keyword>
<evidence type="ECO:0000313" key="23">
    <source>
        <dbReference type="EMBL" id="KXT08715.1"/>
    </source>
</evidence>
<feature type="binding site" evidence="14">
    <location>
        <position position="239"/>
    </location>
    <ligand>
        <name>substrate</name>
    </ligand>
</feature>
<comment type="cofactor">
    <cofactor evidence="1 15">
        <name>Ca(2+)</name>
        <dbReference type="ChEBI" id="CHEBI:29108"/>
    </cofactor>
</comment>
<dbReference type="Pfam" id="PF01557">
    <property type="entry name" value="FAA_hydrolase"/>
    <property type="match status" value="1"/>
</dbReference>
<evidence type="ECO:0000256" key="8">
    <source>
        <dbReference type="ARBA" id="ARBA00022801"/>
    </source>
</evidence>
<evidence type="ECO:0000256" key="9">
    <source>
        <dbReference type="ARBA" id="ARBA00022837"/>
    </source>
</evidence>
<dbReference type="InterPro" id="IPR015377">
    <property type="entry name" value="Fumarylacetoacetase_N"/>
</dbReference>
<feature type="compositionally biased region" description="Acidic residues" evidence="16">
    <location>
        <begin position="504"/>
        <end position="513"/>
    </location>
</feature>
<dbReference type="Gene3D" id="2.30.30.230">
    <property type="entry name" value="Fumarylacetoacetase, N-terminal domain"/>
    <property type="match status" value="1"/>
</dbReference>
<dbReference type="EC" id="3.7.1.2" evidence="6"/>
<proteinExistence type="inferred from homology"/>
<comment type="cofactor">
    <cofactor evidence="2 15">
        <name>Mg(2+)</name>
        <dbReference type="ChEBI" id="CHEBI:18420"/>
    </cofactor>
</comment>
<comment type="similarity">
    <text evidence="5">Belongs to the multicopper oxidase family.</text>
</comment>
<dbReference type="GO" id="GO:0006572">
    <property type="term" value="P:L-tyrosine catabolic process"/>
    <property type="evidence" value="ECO:0007669"/>
    <property type="project" value="UniProtKB-KW"/>
</dbReference>
<feature type="domain" description="Plastocyanin-like" evidence="18">
    <location>
        <begin position="660"/>
        <end position="792"/>
    </location>
</feature>
<feature type="binding site" evidence="15">
    <location>
        <position position="200"/>
    </location>
    <ligand>
        <name>Ca(2+)</name>
        <dbReference type="ChEBI" id="CHEBI:29108"/>
    </ligand>
</feature>
<dbReference type="SUPFAM" id="SSF63433">
    <property type="entry name" value="Fumarylacetoacetate hydrolase, FAH, N-terminal domain"/>
    <property type="match status" value="1"/>
</dbReference>
<organism evidence="23 24">
    <name type="scientific">Pseudocercospora musae</name>
    <dbReference type="NCBI Taxonomy" id="113226"/>
    <lineage>
        <taxon>Eukaryota</taxon>
        <taxon>Fungi</taxon>
        <taxon>Dikarya</taxon>
        <taxon>Ascomycota</taxon>
        <taxon>Pezizomycotina</taxon>
        <taxon>Dothideomycetes</taxon>
        <taxon>Dothideomycetidae</taxon>
        <taxon>Mycosphaerellales</taxon>
        <taxon>Mycosphaerellaceae</taxon>
        <taxon>Pseudocercospora</taxon>
    </lineage>
</organism>
<evidence type="ECO:0000256" key="16">
    <source>
        <dbReference type="SAM" id="MobiDB-lite"/>
    </source>
</evidence>
<dbReference type="InterPro" id="IPR005959">
    <property type="entry name" value="Fumarylacetoacetase"/>
</dbReference>
<evidence type="ECO:0000259" key="21">
    <source>
        <dbReference type="Pfam" id="PF07732"/>
    </source>
</evidence>
<dbReference type="PANTHER" id="PTHR43069">
    <property type="entry name" value="FUMARYLACETOACETASE"/>
    <property type="match status" value="1"/>
</dbReference>
<dbReference type="GO" id="GO:0004334">
    <property type="term" value="F:fumarylacetoacetase activity"/>
    <property type="evidence" value="ECO:0007669"/>
    <property type="project" value="UniProtKB-EC"/>
</dbReference>
<feature type="transmembrane region" description="Helical" evidence="17">
    <location>
        <begin position="447"/>
        <end position="466"/>
    </location>
</feature>
<dbReference type="InterPro" id="IPR033138">
    <property type="entry name" value="Cu_oxidase_CS"/>
</dbReference>
<keyword evidence="10 15" id="KW-0460">Magnesium</keyword>
<keyword evidence="17" id="KW-0472">Membrane</keyword>
<protein>
    <recommendedName>
        <fullName evidence="6">fumarylacetoacetase</fullName>
        <ecNumber evidence="6">3.7.1.2</ecNumber>
    </recommendedName>
</protein>
<dbReference type="SUPFAM" id="SSF49503">
    <property type="entry name" value="Cupredoxins"/>
    <property type="match status" value="3"/>
</dbReference>
<dbReference type="Gene3D" id="3.90.850.10">
    <property type="entry name" value="Fumarylacetoacetase-like, C-terminal domain"/>
    <property type="match status" value="1"/>
</dbReference>
<dbReference type="Pfam" id="PF00394">
    <property type="entry name" value="Cu-oxidase"/>
    <property type="match status" value="1"/>
</dbReference>
<dbReference type="PROSITE" id="PS00079">
    <property type="entry name" value="MULTICOPPER_OXIDASE1"/>
    <property type="match status" value="1"/>
</dbReference>
<keyword evidence="17" id="KW-1133">Transmembrane helix</keyword>
<feature type="binding site" evidence="15">
    <location>
        <position position="256"/>
    </location>
    <ligand>
        <name>Mg(2+)</name>
        <dbReference type="ChEBI" id="CHEBI:18420"/>
    </ligand>
</feature>
<feature type="binding site" evidence="15">
    <location>
        <position position="252"/>
    </location>
    <ligand>
        <name>Mg(2+)</name>
        <dbReference type="ChEBI" id="CHEBI:18420"/>
    </ligand>
</feature>
<evidence type="ECO:0000259" key="22">
    <source>
        <dbReference type="Pfam" id="PF09298"/>
    </source>
</evidence>
<dbReference type="EMBL" id="LFZO01000411">
    <property type="protein sequence ID" value="KXT08715.1"/>
    <property type="molecule type" value="Genomic_DNA"/>
</dbReference>
<comment type="similarity">
    <text evidence="4">Belongs to the FAH family.</text>
</comment>
<feature type="domain" description="Plastocyanin-like" evidence="21">
    <location>
        <begin position="536"/>
        <end position="648"/>
    </location>
</feature>
<comment type="pathway">
    <text evidence="3">Amino-acid degradation; L-phenylalanine degradation; acetoacetate and fumarate from L-phenylalanine: step 6/6.</text>
</comment>
<evidence type="ECO:0000256" key="11">
    <source>
        <dbReference type="ARBA" id="ARBA00022878"/>
    </source>
</evidence>
<evidence type="ECO:0000259" key="20">
    <source>
        <dbReference type="Pfam" id="PF07731"/>
    </source>
</evidence>